<dbReference type="InterPro" id="IPR009033">
    <property type="entry name" value="Calreticulin/calnexin_P_dom_sf"/>
</dbReference>
<evidence type="ECO:0000256" key="3">
    <source>
        <dbReference type="ARBA" id="ARBA00022692"/>
    </source>
</evidence>
<name>A0A813WWR3_9BILA</name>
<evidence type="ECO:0000256" key="10">
    <source>
        <dbReference type="RuleBase" id="RU362126"/>
    </source>
</evidence>
<evidence type="ECO:0000313" key="12">
    <source>
        <dbReference type="EMBL" id="CAF0861637.1"/>
    </source>
</evidence>
<keyword evidence="3 10" id="KW-0812">Transmembrane</keyword>
<dbReference type="FunFam" id="2.10.250.10:FF:000001">
    <property type="entry name" value="Calnexin homolog"/>
    <property type="match status" value="1"/>
</dbReference>
<evidence type="ECO:0000256" key="8">
    <source>
        <dbReference type="ARBA" id="ARBA00053392"/>
    </source>
</evidence>
<dbReference type="SUPFAM" id="SSF63887">
    <property type="entry name" value="P-domain of calnexin/calreticulin"/>
    <property type="match status" value="1"/>
</dbReference>
<feature type="signal peptide" evidence="10">
    <location>
        <begin position="1"/>
        <end position="20"/>
    </location>
</feature>
<feature type="region of interest" description="Disordered" evidence="11">
    <location>
        <begin position="502"/>
        <end position="602"/>
    </location>
</feature>
<dbReference type="PRINTS" id="PR00626">
    <property type="entry name" value="CALRETICULIN"/>
</dbReference>
<keyword evidence="4 10" id="KW-0256">Endoplasmic reticulum</keyword>
<evidence type="ECO:0000256" key="1">
    <source>
        <dbReference type="ARBA" id="ARBA00004115"/>
    </source>
</evidence>
<proteinExistence type="inferred from homology"/>
<dbReference type="Gene3D" id="2.10.250.10">
    <property type="entry name" value="Calreticulin/calnexin, P domain"/>
    <property type="match status" value="1"/>
</dbReference>
<dbReference type="FunFam" id="2.60.120.200:FF:000011">
    <property type="entry name" value="Probable calnexin"/>
    <property type="match status" value="1"/>
</dbReference>
<dbReference type="GO" id="GO:0005789">
    <property type="term" value="C:endoplasmic reticulum membrane"/>
    <property type="evidence" value="ECO:0007669"/>
    <property type="project" value="UniProtKB-SubCell"/>
</dbReference>
<evidence type="ECO:0000256" key="5">
    <source>
        <dbReference type="ARBA" id="ARBA00022989"/>
    </source>
</evidence>
<feature type="region of interest" description="Disordered" evidence="11">
    <location>
        <begin position="29"/>
        <end position="50"/>
    </location>
</feature>
<dbReference type="PROSITE" id="PS00804">
    <property type="entry name" value="CALRETICULIN_2"/>
    <property type="match status" value="1"/>
</dbReference>
<sequence>MRYTVLVLFICLLNISILKADDDDMDEDIAIEDPSSAPSTPNIEKGSVPTIKSSSSNIYFEEQFQDKSKWSRWVKSQAKKDDVDEILAKYDGEWGIEIPHTSVYNDDNALILKSKARHHAISASLFKPFDFQTSPLVVQYEVKYQTNQECGGAYVKLLSNDGKHLDLKQVTDKTPYTIMFGPDMCGVDHKYHFIIRYKNPRTGAYSEHQAKKTTEPLDTYFTDKKSHLYTLVLSADNSFKMYIDNKLVNSGSLLEDMEPSIIPPKEIIDESDRKPDDWDDREKIPDVNSKKPDDWDETEPKEIEDESATIPYGWLETESVTIPDPDAVRPADWDDEIDGTWEAPRIDNPLCKDAPGCGEWKSPMIPNPAYKGIWRAPLVDNPNYRGKWEARRIPNPDYFEENHPFKLTPIGSVALELWSMVDGIVFDNFIITSDQALAKQYGDQIWYPKSVLEGKAISAASDSVVDAVLRATRERPWLWAVFLVAILLPLIILFVFCWGKKSPKKSVSGQKKKTDEAEQDSNEQQVLTRNNNDDEDETEEAEEIDEQQIKRRVTTPTGKDALENDNEGQAEEEDTNVVETNEDDNNKNSSPSGKTRRRLRKE</sequence>
<evidence type="ECO:0000256" key="2">
    <source>
        <dbReference type="ARBA" id="ARBA00010983"/>
    </source>
</evidence>
<dbReference type="GO" id="GO:0036503">
    <property type="term" value="P:ERAD pathway"/>
    <property type="evidence" value="ECO:0007669"/>
    <property type="project" value="TreeGrafter"/>
</dbReference>
<evidence type="ECO:0000313" key="13">
    <source>
        <dbReference type="Proteomes" id="UP000663845"/>
    </source>
</evidence>
<evidence type="ECO:0000256" key="7">
    <source>
        <dbReference type="ARBA" id="ARBA00023186"/>
    </source>
</evidence>
<feature type="chain" id="PRO_5033100101" description="Calnexin" evidence="10">
    <location>
        <begin position="21"/>
        <end position="602"/>
    </location>
</feature>
<dbReference type="Proteomes" id="UP000663845">
    <property type="component" value="Unassembled WGS sequence"/>
</dbReference>
<dbReference type="InterPro" id="IPR018124">
    <property type="entry name" value="Calret/calnex_CS"/>
</dbReference>
<keyword evidence="5 10" id="KW-1133">Transmembrane helix</keyword>
<dbReference type="InterPro" id="IPR013320">
    <property type="entry name" value="ConA-like_dom_sf"/>
</dbReference>
<keyword evidence="7 10" id="KW-0143">Chaperone</keyword>
<dbReference type="Gene3D" id="2.60.120.200">
    <property type="match status" value="1"/>
</dbReference>
<evidence type="ECO:0000256" key="6">
    <source>
        <dbReference type="ARBA" id="ARBA00023136"/>
    </source>
</evidence>
<protein>
    <recommendedName>
        <fullName evidence="14">Calnexin</fullName>
    </recommendedName>
</protein>
<evidence type="ECO:0000256" key="11">
    <source>
        <dbReference type="SAM" id="MobiDB-lite"/>
    </source>
</evidence>
<dbReference type="Pfam" id="PF00262">
    <property type="entry name" value="Calreticulin"/>
    <property type="match status" value="1"/>
</dbReference>
<dbReference type="EMBL" id="CAJNOG010000057">
    <property type="protein sequence ID" value="CAF0861637.1"/>
    <property type="molecule type" value="Genomic_DNA"/>
</dbReference>
<keyword evidence="6 10" id="KW-0472">Membrane</keyword>
<gene>
    <name evidence="12" type="ORF">JYZ213_LOCUS8462</name>
</gene>
<comment type="function">
    <text evidence="8">Calcium-binding protein that interacts with newly synthesized monoglucosylated glycoproteins in the endoplasmic reticulum. It may act in assisting protein assembly and/or in the retention within the ER of unassembled protein subunits. It seems to play a major role in the quality control apparatus of the ER by the retention of incorrectly folded proteins. Required for embryogenesis and larval development under heat and ER stress conditions. May be important for germ cell development. Involved in neuronal necrotic cell death.</text>
</comment>
<keyword evidence="9" id="KW-1015">Disulfide bond</keyword>
<evidence type="ECO:0000256" key="4">
    <source>
        <dbReference type="ARBA" id="ARBA00022824"/>
    </source>
</evidence>
<dbReference type="PANTHER" id="PTHR11073:SF1">
    <property type="entry name" value="CALNEXIN 14D-RELATED"/>
    <property type="match status" value="1"/>
</dbReference>
<dbReference type="PROSITE" id="PS00805">
    <property type="entry name" value="CALRETICULIN_REPEAT"/>
    <property type="match status" value="1"/>
</dbReference>
<evidence type="ECO:0000256" key="9">
    <source>
        <dbReference type="PIRSR" id="PIRSR601580-3"/>
    </source>
</evidence>
<dbReference type="GO" id="GO:0005509">
    <property type="term" value="F:calcium ion binding"/>
    <property type="evidence" value="ECO:0007669"/>
    <property type="project" value="InterPro"/>
</dbReference>
<organism evidence="12 13">
    <name type="scientific">Adineta steineri</name>
    <dbReference type="NCBI Taxonomy" id="433720"/>
    <lineage>
        <taxon>Eukaryota</taxon>
        <taxon>Metazoa</taxon>
        <taxon>Spiralia</taxon>
        <taxon>Gnathifera</taxon>
        <taxon>Rotifera</taxon>
        <taxon>Eurotatoria</taxon>
        <taxon>Bdelloidea</taxon>
        <taxon>Adinetida</taxon>
        <taxon>Adinetidae</taxon>
        <taxon>Adineta</taxon>
    </lineage>
</organism>
<accession>A0A813WWR3</accession>
<feature type="compositionally biased region" description="Acidic residues" evidence="11">
    <location>
        <begin position="533"/>
        <end position="546"/>
    </location>
</feature>
<dbReference type="SUPFAM" id="SSF49899">
    <property type="entry name" value="Concanavalin A-like lectins/glucanases"/>
    <property type="match status" value="1"/>
</dbReference>
<comment type="subcellular location">
    <subcellularLocation>
        <location evidence="1">Endoplasmic reticulum membrane</location>
        <topology evidence="1">Single-pass type I membrane protein</topology>
    </subcellularLocation>
</comment>
<dbReference type="PANTHER" id="PTHR11073">
    <property type="entry name" value="CALRETICULIN AND CALNEXIN"/>
    <property type="match status" value="1"/>
</dbReference>
<dbReference type="GO" id="GO:0006457">
    <property type="term" value="P:protein folding"/>
    <property type="evidence" value="ECO:0007669"/>
    <property type="project" value="InterPro"/>
</dbReference>
<feature type="transmembrane region" description="Helical" evidence="10">
    <location>
        <begin position="477"/>
        <end position="498"/>
    </location>
</feature>
<dbReference type="AlphaFoldDB" id="A0A813WWR3"/>
<evidence type="ECO:0008006" key="14">
    <source>
        <dbReference type="Google" id="ProtNLM"/>
    </source>
</evidence>
<comment type="caution">
    <text evidence="12">The sequence shown here is derived from an EMBL/GenBank/DDBJ whole genome shotgun (WGS) entry which is preliminary data.</text>
</comment>
<feature type="compositionally biased region" description="Basic and acidic residues" evidence="11">
    <location>
        <begin position="266"/>
        <end position="301"/>
    </location>
</feature>
<reference evidence="12" key="1">
    <citation type="submission" date="2021-02" db="EMBL/GenBank/DDBJ databases">
        <authorList>
            <person name="Nowell W R."/>
        </authorList>
    </citation>
    <scope>NUCLEOTIDE SEQUENCE</scope>
</reference>
<keyword evidence="10" id="KW-0732">Signal</keyword>
<dbReference type="InterPro" id="IPR001580">
    <property type="entry name" value="Calret/calnex"/>
</dbReference>
<feature type="region of interest" description="Disordered" evidence="11">
    <location>
        <begin position="262"/>
        <end position="305"/>
    </location>
</feature>
<dbReference type="GO" id="GO:0051082">
    <property type="term" value="F:unfolded protein binding"/>
    <property type="evidence" value="ECO:0007669"/>
    <property type="project" value="InterPro"/>
</dbReference>
<feature type="compositionally biased region" description="Acidic residues" evidence="11">
    <location>
        <begin position="563"/>
        <end position="583"/>
    </location>
</feature>
<feature type="disulfide bond" evidence="9">
    <location>
        <begin position="150"/>
        <end position="185"/>
    </location>
</feature>
<comment type="similarity">
    <text evidence="2 10">Belongs to the calreticulin family.</text>
</comment>